<dbReference type="EMBL" id="NCXO01000032">
    <property type="protein sequence ID" value="OSC32851.1"/>
    <property type="molecule type" value="Genomic_DNA"/>
</dbReference>
<keyword evidence="2" id="KW-1185">Reference proteome</keyword>
<reference evidence="1 2" key="1">
    <citation type="submission" date="2017-04" db="EMBL/GenBank/DDBJ databases">
        <title>The new phylogeny of genus Mycobacterium.</title>
        <authorList>
            <person name="Tortoli E."/>
            <person name="Trovato A."/>
            <person name="Cirillo D.M."/>
        </authorList>
    </citation>
    <scope>NUCLEOTIDE SEQUENCE [LARGE SCALE GENOMIC DNA]</scope>
    <source>
        <strain evidence="1 2">KCTC 19819</strain>
    </source>
</reference>
<name>A0A7I7SCV7_9MYCO</name>
<dbReference type="Proteomes" id="UP000193577">
    <property type="component" value="Unassembled WGS sequence"/>
</dbReference>
<evidence type="ECO:0000313" key="2">
    <source>
        <dbReference type="Proteomes" id="UP000193577"/>
    </source>
</evidence>
<protein>
    <submittedName>
        <fullName evidence="1">Uncharacterized protein</fullName>
    </submittedName>
</protein>
<comment type="caution">
    <text evidence="1">The sequence shown here is derived from an EMBL/GenBank/DDBJ whole genome shotgun (WGS) entry which is preliminary data.</text>
</comment>
<gene>
    <name evidence="1" type="ORF">B8W67_14125</name>
</gene>
<dbReference type="AlphaFoldDB" id="A0A7I7SCV7"/>
<organism evidence="1 2">
    <name type="scientific">Mycolicibacillus koreensis</name>
    <dbReference type="NCBI Taxonomy" id="1069220"/>
    <lineage>
        <taxon>Bacteria</taxon>
        <taxon>Bacillati</taxon>
        <taxon>Actinomycetota</taxon>
        <taxon>Actinomycetes</taxon>
        <taxon>Mycobacteriales</taxon>
        <taxon>Mycobacteriaceae</taxon>
        <taxon>Mycolicibacillus</taxon>
    </lineage>
</organism>
<dbReference type="OrthoDB" id="4641701at2"/>
<evidence type="ECO:0000313" key="1">
    <source>
        <dbReference type="EMBL" id="OSC32851.1"/>
    </source>
</evidence>
<proteinExistence type="predicted"/>
<sequence>MTAAMLGAEAEAPLIPSIPAGGGTLRVRISPLVSDAASGEMWADTDAVVEPRAVDMQQVLVSLRAVATRAAALVRDRHIVTIKQPHLHPANAPCLRCVVSSASRNATLAATLLEILNLTDATEEWNMSRDCNWNNTATQLRRLAISDATLVNIYGLYWSEIMICALRIENTDFSMIRHLIDKFQAPKDMEIDVDAANTRHRLAAYHLGTIALPKRYRDGEEISPMQRNQVLQAVGSALGNVAVGRAPYWTDHLCEPVL</sequence>
<dbReference type="RefSeq" id="WP_085304592.1">
    <property type="nucleotide sequence ID" value="NZ_AP022594.1"/>
</dbReference>
<accession>A0A7I7SCV7</accession>